<keyword evidence="2" id="KW-1185">Reference proteome</keyword>
<dbReference type="AlphaFoldDB" id="A0A0L7KX89"/>
<accession>A0A0L7KX89</accession>
<dbReference type="Gene3D" id="2.40.320.10">
    <property type="entry name" value="Hypothetical Protein Pfu-838710-001"/>
    <property type="match status" value="2"/>
</dbReference>
<reference evidence="1 2" key="1">
    <citation type="journal article" date="2015" name="Genome Biol. Evol.">
        <title>The genome of winter moth (Operophtera brumata) provides a genomic perspective on sexual dimorphism and phenology.</title>
        <authorList>
            <person name="Derks M.F."/>
            <person name="Smit S."/>
            <person name="Salis L."/>
            <person name="Schijlen E."/>
            <person name="Bossers A."/>
            <person name="Mateman C."/>
            <person name="Pijl A.S."/>
            <person name="de Ridder D."/>
            <person name="Groenen M.A."/>
            <person name="Visser M.E."/>
            <person name="Megens H.J."/>
        </authorList>
    </citation>
    <scope>NUCLEOTIDE SEQUENCE [LARGE SCALE GENOMIC DNA]</scope>
    <source>
        <strain evidence="1">WM2013NL</strain>
        <tissue evidence="1">Head and thorax</tissue>
    </source>
</reference>
<proteinExistence type="predicted"/>
<dbReference type="PANTHER" id="PTHR21028">
    <property type="entry name" value="SI:CH211-156B7.4"/>
    <property type="match status" value="1"/>
</dbReference>
<organism evidence="1 2">
    <name type="scientific">Operophtera brumata</name>
    <name type="common">Winter moth</name>
    <name type="synonym">Phalaena brumata</name>
    <dbReference type="NCBI Taxonomy" id="104452"/>
    <lineage>
        <taxon>Eukaryota</taxon>
        <taxon>Metazoa</taxon>
        <taxon>Ecdysozoa</taxon>
        <taxon>Arthropoda</taxon>
        <taxon>Hexapoda</taxon>
        <taxon>Insecta</taxon>
        <taxon>Pterygota</taxon>
        <taxon>Neoptera</taxon>
        <taxon>Endopterygota</taxon>
        <taxon>Lepidoptera</taxon>
        <taxon>Glossata</taxon>
        <taxon>Ditrysia</taxon>
        <taxon>Geometroidea</taxon>
        <taxon>Geometridae</taxon>
        <taxon>Larentiinae</taxon>
        <taxon>Operophtera</taxon>
    </lineage>
</organism>
<dbReference type="PANTHER" id="PTHR21028:SF2">
    <property type="entry name" value="CYTH DOMAIN-CONTAINING PROTEIN"/>
    <property type="match status" value="1"/>
</dbReference>
<name>A0A0L7KX89_OPEBR</name>
<evidence type="ECO:0000313" key="2">
    <source>
        <dbReference type="Proteomes" id="UP000037510"/>
    </source>
</evidence>
<dbReference type="InterPro" id="IPR008173">
    <property type="entry name" value="Adenylyl_cyclase_CyaB"/>
</dbReference>
<dbReference type="EMBL" id="JTDY01004799">
    <property type="protein sequence ID" value="KOB67740.1"/>
    <property type="molecule type" value="Genomic_DNA"/>
</dbReference>
<sequence length="156" mass="17925">MRNVEIKAKIRDYENICKIAEEISDGASTLIKQDDTFYNVNEGRLKMRFYADEAATLVQYDRKDEGGPKLCDYELLQFTPDEAGKAKLLDDMLKKCLGIRGRVDLGHFMELEVVLRPEQTVEEGQHIAEELKTKLGVEDRDLIECAYVELLAKKKH</sequence>
<dbReference type="Proteomes" id="UP000037510">
    <property type="component" value="Unassembled WGS sequence"/>
</dbReference>
<protein>
    <submittedName>
        <fullName evidence="1">Adenylate cyclase</fullName>
    </submittedName>
</protein>
<dbReference type="STRING" id="104452.A0A0L7KX89"/>
<comment type="caution">
    <text evidence="1">The sequence shown here is derived from an EMBL/GenBank/DDBJ whole genome shotgun (WGS) entry which is preliminary data.</text>
</comment>
<dbReference type="CDD" id="cd07890">
    <property type="entry name" value="CYTH-like_AC_IV-like"/>
    <property type="match status" value="1"/>
</dbReference>
<gene>
    <name evidence="1" type="ORF">OBRU01_12484</name>
</gene>
<dbReference type="InterPro" id="IPR033469">
    <property type="entry name" value="CYTH-like_dom_sf"/>
</dbReference>
<evidence type="ECO:0000313" key="1">
    <source>
        <dbReference type="EMBL" id="KOB67740.1"/>
    </source>
</evidence>
<dbReference type="SUPFAM" id="SSF55154">
    <property type="entry name" value="CYTH-like phosphatases"/>
    <property type="match status" value="1"/>
</dbReference>